<organism evidence="1 3">
    <name type="scientific">Paenibacillus macerans</name>
    <name type="common">Bacillus macerans</name>
    <dbReference type="NCBI Taxonomy" id="44252"/>
    <lineage>
        <taxon>Bacteria</taxon>
        <taxon>Bacillati</taxon>
        <taxon>Bacillota</taxon>
        <taxon>Bacilli</taxon>
        <taxon>Bacillales</taxon>
        <taxon>Paenibacillaceae</taxon>
        <taxon>Paenibacillus</taxon>
    </lineage>
</organism>
<evidence type="ECO:0000313" key="4">
    <source>
        <dbReference type="Proteomes" id="UP000442469"/>
    </source>
</evidence>
<keyword evidence="3" id="KW-1185">Reference proteome</keyword>
<dbReference type="HOGENOM" id="CLU_723287_0_0_9"/>
<accession>A0A090ZIV3</accession>
<dbReference type="EMBL" id="JMQA01000018">
    <property type="protein sequence ID" value="KFN10547.1"/>
    <property type="molecule type" value="Genomic_DNA"/>
</dbReference>
<name>A0A090ZIV3_PAEMA</name>
<reference evidence="2 4" key="2">
    <citation type="submission" date="2019-11" db="EMBL/GenBank/DDBJ databases">
        <title>Draft genome sequences of five Paenibacillus species of dairy origin.</title>
        <authorList>
            <person name="Olajide A.M."/>
            <person name="Chen S."/>
            <person name="Lapointe G."/>
        </authorList>
    </citation>
    <scope>NUCLEOTIDE SEQUENCE [LARGE SCALE GENOMIC DNA]</scope>
    <source>
        <strain evidence="2 4">3CT49</strain>
    </source>
</reference>
<comment type="caution">
    <text evidence="1">The sequence shown here is derived from an EMBL/GenBank/DDBJ whole genome shotgun (WGS) entry which is preliminary data.</text>
</comment>
<dbReference type="RefSeq" id="WP_036620024.1">
    <property type="nucleotide sequence ID" value="NZ_BGML01000011.1"/>
</dbReference>
<protein>
    <submittedName>
        <fullName evidence="1">Uncharacterized protein</fullName>
    </submittedName>
</protein>
<dbReference type="EMBL" id="WNZZ01000003">
    <property type="protein sequence ID" value="MUG21949.1"/>
    <property type="molecule type" value="Genomic_DNA"/>
</dbReference>
<dbReference type="OrthoDB" id="2590460at2"/>
<dbReference type="SUPFAM" id="SSF82171">
    <property type="entry name" value="DPP6 N-terminal domain-like"/>
    <property type="match status" value="1"/>
</dbReference>
<proteinExistence type="predicted"/>
<dbReference type="AlphaFoldDB" id="A0A090ZIV3"/>
<gene>
    <name evidence="1" type="ORF">DJ90_926</name>
    <name evidence="2" type="ORF">GNQ08_05835</name>
</gene>
<dbReference type="PATRIC" id="fig|44252.3.peg.1383"/>
<reference evidence="1 3" key="1">
    <citation type="submission" date="2014-04" db="EMBL/GenBank/DDBJ databases">
        <authorList>
            <person name="Bishop-Lilly K.A."/>
            <person name="Broomall S.M."/>
            <person name="Chain P.S."/>
            <person name="Chertkov O."/>
            <person name="Coyne S.R."/>
            <person name="Daligault H.E."/>
            <person name="Davenport K.W."/>
            <person name="Erkkila T."/>
            <person name="Frey K.G."/>
            <person name="Gibbons H.S."/>
            <person name="Gu W."/>
            <person name="Jaissle J."/>
            <person name="Johnson S.L."/>
            <person name="Koroleva G.I."/>
            <person name="Ladner J.T."/>
            <person name="Lo C.-C."/>
            <person name="Minogue T.D."/>
            <person name="Munk C."/>
            <person name="Palacios G.F."/>
            <person name="Redden C.L."/>
            <person name="Rosenzweig C.N."/>
            <person name="Scholz M.B."/>
            <person name="Teshima H."/>
            <person name="Xu Y."/>
        </authorList>
    </citation>
    <scope>NUCLEOTIDE SEQUENCE [LARGE SCALE GENOMIC DNA]</scope>
    <source>
        <strain evidence="1 3">8244</strain>
    </source>
</reference>
<evidence type="ECO:0000313" key="3">
    <source>
        <dbReference type="Proteomes" id="UP000029278"/>
    </source>
</evidence>
<sequence>MKNREFWTKHRDVLLLTILLAAFVGGIFGVGGLFDMNGSKLRTVILPEAQFSSRLAPPPNSTVQIEAAIKLPNDFAIYDFEVADQNTLILNRPENSYTGIKISMLKLDDNHVRDLATNTDYGVVLSPDRKKMIFSEYRSPQAQQTTYEYNMKSGQRRKLADDNSFYREYIGNDAYIGHDNLVFKMIDLNSDKKRLIYSDEEIIKLVAKENHIRNPDDVWILFNIEFSRDLQYFYTLVGWNNTTMVYRFPVNGRNNPVACTPAEAIQQFRVLKNGDILVQGTVNKVPGLFIYQAASKRFDLLMKGNIWSFDLNEDESRIAYFTALENQKNELHMAYLDGDKLLSDTVVYRNIDNFVNLKWNGDNLFVVSSSMEKSEIYRFTFRAW</sequence>
<dbReference type="Proteomes" id="UP000442469">
    <property type="component" value="Unassembled WGS sequence"/>
</dbReference>
<dbReference type="GeneID" id="77011674"/>
<evidence type="ECO:0000313" key="2">
    <source>
        <dbReference type="EMBL" id="MUG21949.1"/>
    </source>
</evidence>
<dbReference type="Proteomes" id="UP000029278">
    <property type="component" value="Unassembled WGS sequence"/>
</dbReference>
<evidence type="ECO:0000313" key="1">
    <source>
        <dbReference type="EMBL" id="KFN10547.1"/>
    </source>
</evidence>
<dbReference type="STRING" id="44252.DJ90_926"/>